<name>A0ABQ4M4A5_9BACL</name>
<dbReference type="Gene3D" id="1.10.1740.10">
    <property type="match status" value="1"/>
</dbReference>
<dbReference type="InterPro" id="IPR013324">
    <property type="entry name" value="RNA_pol_sigma_r3/r4-like"/>
</dbReference>
<evidence type="ECO:0000259" key="6">
    <source>
        <dbReference type="Pfam" id="PF04542"/>
    </source>
</evidence>
<dbReference type="NCBIfam" id="TIGR02937">
    <property type="entry name" value="sigma70-ECF"/>
    <property type="match status" value="1"/>
</dbReference>
<feature type="domain" description="RNA polymerase sigma factor 70 region 4 type 2" evidence="7">
    <location>
        <begin position="96"/>
        <end position="148"/>
    </location>
</feature>
<gene>
    <name evidence="9" type="ORF">J21TS3_51280</name>
</gene>
<dbReference type="InterPro" id="IPR007627">
    <property type="entry name" value="RNA_pol_sigma70_r2"/>
</dbReference>
<keyword evidence="5" id="KW-0804">Transcription</keyword>
<keyword evidence="4" id="KW-0238">DNA-binding</keyword>
<evidence type="ECO:0000256" key="4">
    <source>
        <dbReference type="ARBA" id="ARBA00023125"/>
    </source>
</evidence>
<evidence type="ECO:0000259" key="7">
    <source>
        <dbReference type="Pfam" id="PF08281"/>
    </source>
</evidence>
<dbReference type="InterPro" id="IPR013325">
    <property type="entry name" value="RNA_pol_sigma_r2"/>
</dbReference>
<dbReference type="CDD" id="cd06171">
    <property type="entry name" value="Sigma70_r4"/>
    <property type="match status" value="1"/>
</dbReference>
<keyword evidence="2" id="KW-0805">Transcription regulation</keyword>
<feature type="domain" description="RNA polymerase sigma-70 region 2" evidence="6">
    <location>
        <begin position="3"/>
        <end position="66"/>
    </location>
</feature>
<dbReference type="PANTHER" id="PTHR43133">
    <property type="entry name" value="RNA POLYMERASE ECF-TYPE SIGMA FACTO"/>
    <property type="match status" value="1"/>
</dbReference>
<dbReference type="InterPro" id="IPR039425">
    <property type="entry name" value="RNA_pol_sigma-70-like"/>
</dbReference>
<protein>
    <recommendedName>
        <fullName evidence="11">RNA polymerase subunit sigma</fullName>
    </recommendedName>
</protein>
<evidence type="ECO:0000256" key="2">
    <source>
        <dbReference type="ARBA" id="ARBA00023015"/>
    </source>
</evidence>
<dbReference type="InterPro" id="IPR014973">
    <property type="entry name" value="DUF1835"/>
</dbReference>
<evidence type="ECO:0008006" key="11">
    <source>
        <dbReference type="Google" id="ProtNLM"/>
    </source>
</evidence>
<evidence type="ECO:0000313" key="10">
    <source>
        <dbReference type="Proteomes" id="UP000680638"/>
    </source>
</evidence>
<keyword evidence="3" id="KW-0731">Sigma factor</keyword>
<organism evidence="9 10">
    <name type="scientific">Paenibacillus cookii</name>
    <dbReference type="NCBI Taxonomy" id="157839"/>
    <lineage>
        <taxon>Bacteria</taxon>
        <taxon>Bacillati</taxon>
        <taxon>Bacillota</taxon>
        <taxon>Bacilli</taxon>
        <taxon>Bacillales</taxon>
        <taxon>Paenibacillaceae</taxon>
        <taxon>Paenibacillus</taxon>
    </lineage>
</organism>
<comment type="caution">
    <text evidence="9">The sequence shown here is derived from an EMBL/GenBank/DDBJ whole genome shotgun (WGS) entry which is preliminary data.</text>
</comment>
<keyword evidence="10" id="KW-1185">Reference proteome</keyword>
<proteinExistence type="inferred from homology"/>
<dbReference type="InterPro" id="IPR014284">
    <property type="entry name" value="RNA_pol_sigma-70_dom"/>
</dbReference>
<dbReference type="InterPro" id="IPR013249">
    <property type="entry name" value="RNA_pol_sigma70_r4_t2"/>
</dbReference>
<evidence type="ECO:0000313" key="9">
    <source>
        <dbReference type="EMBL" id="GIO70307.1"/>
    </source>
</evidence>
<dbReference type="InterPro" id="IPR036388">
    <property type="entry name" value="WH-like_DNA-bd_sf"/>
</dbReference>
<feature type="domain" description="DUF1835" evidence="8">
    <location>
        <begin position="172"/>
        <end position="278"/>
    </location>
</feature>
<evidence type="ECO:0000256" key="3">
    <source>
        <dbReference type="ARBA" id="ARBA00023082"/>
    </source>
</evidence>
<accession>A0ABQ4M4A5</accession>
<dbReference type="Pfam" id="PF08874">
    <property type="entry name" value="DUF1835"/>
    <property type="match status" value="1"/>
</dbReference>
<dbReference type="Gene3D" id="1.10.10.10">
    <property type="entry name" value="Winged helix-like DNA-binding domain superfamily/Winged helix DNA-binding domain"/>
    <property type="match status" value="1"/>
</dbReference>
<reference evidence="9 10" key="1">
    <citation type="submission" date="2021-03" db="EMBL/GenBank/DDBJ databases">
        <title>Antimicrobial resistance genes in bacteria isolated from Japanese honey, and their potential for conferring macrolide and lincosamide resistance in the American foulbrood pathogen Paenibacillus larvae.</title>
        <authorList>
            <person name="Okamoto M."/>
            <person name="Kumagai M."/>
            <person name="Kanamori H."/>
            <person name="Takamatsu D."/>
        </authorList>
    </citation>
    <scope>NUCLEOTIDE SEQUENCE [LARGE SCALE GENOMIC DNA]</scope>
    <source>
        <strain evidence="9 10">J21TS3</strain>
    </source>
</reference>
<comment type="similarity">
    <text evidence="1">Belongs to the sigma-70 factor family. ECF subfamily.</text>
</comment>
<evidence type="ECO:0000256" key="1">
    <source>
        <dbReference type="ARBA" id="ARBA00010641"/>
    </source>
</evidence>
<dbReference type="SUPFAM" id="SSF88946">
    <property type="entry name" value="Sigma2 domain of RNA polymerase sigma factors"/>
    <property type="match status" value="1"/>
</dbReference>
<evidence type="ECO:0000256" key="5">
    <source>
        <dbReference type="ARBA" id="ARBA00023163"/>
    </source>
</evidence>
<evidence type="ECO:0000259" key="8">
    <source>
        <dbReference type="Pfam" id="PF08874"/>
    </source>
</evidence>
<dbReference type="Pfam" id="PF04542">
    <property type="entry name" value="Sigma70_r2"/>
    <property type="match status" value="1"/>
</dbReference>
<dbReference type="EMBL" id="BORW01000057">
    <property type="protein sequence ID" value="GIO70307.1"/>
    <property type="molecule type" value="Genomic_DNA"/>
</dbReference>
<dbReference type="Proteomes" id="UP000680638">
    <property type="component" value="Unassembled WGS sequence"/>
</dbReference>
<dbReference type="SUPFAM" id="SSF88659">
    <property type="entry name" value="Sigma3 and sigma4 domains of RNA polymerase sigma factors"/>
    <property type="match status" value="1"/>
</dbReference>
<sequence>MSHFKGLAYTVAYARLNDPFLAEDAVQEAFVEAFSHLGSLKDEDAFPGWFKVIVERQCYRMLRGKKHAVMPIEETASLIADPDGVDSIIERREWEEKLLRSVEGLPPALRIAVQLFYYRGYSIKEISSFLGVSASTMKKRLFDARKKLRTSLLVSDFASVLNDLYQGGEKMLHIVNGDHVGNKLREGNVQGDILVWREVYPVGPAFASMAGNNERLLRAAYLEKTLGILAPEYIKSCESQETRLQNFSKYDEVVMWFEHDLFDQTMLAFLLHWFSKQSLGNTKLNLLCIGDYPGIDLFRGMGQLTTEQLKTLSGTWRPIGEEELTLGAEIWEAYASRDVEKHVGILRSDPSVLPFVPSAFTMHLNRLPSPGNGLGIVEQTTLELVKNGVQKPAELFTNVGDRLHELGMGDLEFRYRLKTMAELPKPLLKAEGTDYFLGGPSSAKDGTVALTRLGQEVLAGEKDWLLEKEVDEWYGGLPVTNEMEWRWDRSGKRLVYIGK</sequence>
<dbReference type="PANTHER" id="PTHR43133:SF8">
    <property type="entry name" value="RNA POLYMERASE SIGMA FACTOR HI_1459-RELATED"/>
    <property type="match status" value="1"/>
</dbReference>
<dbReference type="Pfam" id="PF08281">
    <property type="entry name" value="Sigma70_r4_2"/>
    <property type="match status" value="1"/>
</dbReference>